<evidence type="ECO:0000256" key="3">
    <source>
        <dbReference type="ARBA" id="ARBA00012217"/>
    </source>
</evidence>
<dbReference type="Gene3D" id="3.30.470.20">
    <property type="entry name" value="ATP-grasp fold, B domain"/>
    <property type="match status" value="1"/>
</dbReference>
<dbReference type="GO" id="GO:0004639">
    <property type="term" value="F:phosphoribosylaminoimidazolesuccinocarboxamide synthase activity"/>
    <property type="evidence" value="ECO:0007669"/>
    <property type="project" value="UniProtKB-UniRule"/>
</dbReference>
<dbReference type="FunFam" id="3.30.470.20:FF:000006">
    <property type="entry name" value="Phosphoribosylaminoimidazole-succinocarboxamide synthase"/>
    <property type="match status" value="1"/>
</dbReference>
<dbReference type="SUPFAM" id="SSF56104">
    <property type="entry name" value="SAICAR synthase-like"/>
    <property type="match status" value="1"/>
</dbReference>
<dbReference type="InterPro" id="IPR033934">
    <property type="entry name" value="SAICAR_synt_PurC"/>
</dbReference>
<accession>A0A7S8HGV4</accession>
<evidence type="ECO:0000256" key="1">
    <source>
        <dbReference type="ARBA" id="ARBA00004672"/>
    </source>
</evidence>
<feature type="domain" description="SAICAR synthetase/ADE2 N-terminal" evidence="12">
    <location>
        <begin position="6"/>
        <end position="231"/>
    </location>
</feature>
<proteinExistence type="inferred from homology"/>
<evidence type="ECO:0000256" key="6">
    <source>
        <dbReference type="ARBA" id="ARBA00022741"/>
    </source>
</evidence>
<dbReference type="PANTHER" id="PTHR43599">
    <property type="entry name" value="MULTIFUNCTIONAL PROTEIN ADE2"/>
    <property type="match status" value="1"/>
</dbReference>
<dbReference type="GO" id="GO:0005524">
    <property type="term" value="F:ATP binding"/>
    <property type="evidence" value="ECO:0007669"/>
    <property type="project" value="UniProtKB-KW"/>
</dbReference>
<evidence type="ECO:0000256" key="8">
    <source>
        <dbReference type="ARBA" id="ARBA00022840"/>
    </source>
</evidence>
<evidence type="ECO:0000259" key="12">
    <source>
        <dbReference type="Pfam" id="PF01259"/>
    </source>
</evidence>
<dbReference type="GO" id="GO:0006189">
    <property type="term" value="P:'de novo' IMP biosynthetic process"/>
    <property type="evidence" value="ECO:0007669"/>
    <property type="project" value="UniProtKB-UniRule"/>
</dbReference>
<keyword evidence="14" id="KW-1185">Reference proteome</keyword>
<dbReference type="PANTHER" id="PTHR43599:SF3">
    <property type="entry name" value="SI:DKEY-6E2.2"/>
    <property type="match status" value="1"/>
</dbReference>
<dbReference type="PROSITE" id="PS01057">
    <property type="entry name" value="SAICAR_SYNTHETASE_1"/>
    <property type="match status" value="1"/>
</dbReference>
<evidence type="ECO:0000256" key="11">
    <source>
        <dbReference type="HAMAP-Rule" id="MF_00137"/>
    </source>
</evidence>
<reference evidence="13 14" key="1">
    <citation type="submission" date="2019-07" db="EMBL/GenBank/DDBJ databases">
        <title>Genome sequence of 2 isolates from Red Sea Mangroves.</title>
        <authorList>
            <person name="Sefrji F."/>
            <person name="Michoud G."/>
            <person name="Merlino G."/>
            <person name="Daffonchio D."/>
        </authorList>
    </citation>
    <scope>NUCLEOTIDE SEQUENCE [LARGE SCALE GENOMIC DNA]</scope>
    <source>
        <strain evidence="13 14">R1DC41</strain>
    </source>
</reference>
<dbReference type="NCBIfam" id="TIGR00081">
    <property type="entry name" value="purC"/>
    <property type="match status" value="1"/>
</dbReference>
<keyword evidence="5 11" id="KW-0436">Ligase</keyword>
<keyword evidence="8 11" id="KW-0067">ATP-binding</keyword>
<comment type="pathway">
    <text evidence="1 11">Purine metabolism; IMP biosynthesis via de novo pathway; 5-amino-1-(5-phospho-D-ribosyl)imidazole-4-carboxamide from 5-amino-1-(5-phospho-D-ribosyl)imidazole-4-carboxylate: step 1/2.</text>
</comment>
<dbReference type="InterPro" id="IPR050089">
    <property type="entry name" value="SAICAR_synthetase"/>
</dbReference>
<dbReference type="EMBL" id="CP049742">
    <property type="protein sequence ID" value="QPC48293.1"/>
    <property type="molecule type" value="Genomic_DNA"/>
</dbReference>
<dbReference type="InterPro" id="IPR001636">
    <property type="entry name" value="SAICAR_synth"/>
</dbReference>
<protein>
    <recommendedName>
        <fullName evidence="4 11">Phosphoribosylaminoimidazole-succinocarboxamide synthase</fullName>
        <ecNumber evidence="3 11">6.3.2.6</ecNumber>
    </recommendedName>
    <alternativeName>
        <fullName evidence="9 11">SAICAR synthetase</fullName>
    </alternativeName>
</protein>
<dbReference type="KEGG" id="mcui:G8O30_00085"/>
<organism evidence="13 14">
    <name type="scientific">Mangrovibacillus cuniculi</name>
    <dbReference type="NCBI Taxonomy" id="2593652"/>
    <lineage>
        <taxon>Bacteria</taxon>
        <taxon>Bacillati</taxon>
        <taxon>Bacillota</taxon>
        <taxon>Bacilli</taxon>
        <taxon>Bacillales</taxon>
        <taxon>Bacillaceae</taxon>
        <taxon>Mangrovibacillus</taxon>
    </lineage>
</organism>
<evidence type="ECO:0000256" key="2">
    <source>
        <dbReference type="ARBA" id="ARBA00010190"/>
    </source>
</evidence>
<gene>
    <name evidence="11" type="primary">purC</name>
    <name evidence="13" type="ORF">G8O30_00085</name>
</gene>
<dbReference type="Pfam" id="PF01259">
    <property type="entry name" value="SAICAR_synt"/>
    <property type="match status" value="1"/>
</dbReference>
<dbReference type="AlphaFoldDB" id="A0A7S8HGV4"/>
<keyword evidence="7 11" id="KW-0658">Purine biosynthesis</keyword>
<evidence type="ECO:0000313" key="14">
    <source>
        <dbReference type="Proteomes" id="UP000593626"/>
    </source>
</evidence>
<dbReference type="Gene3D" id="3.30.200.20">
    <property type="entry name" value="Phosphorylase Kinase, domain 1"/>
    <property type="match status" value="1"/>
</dbReference>
<name>A0A7S8HGV4_9BACI</name>
<dbReference type="UniPathway" id="UPA00074">
    <property type="reaction ID" value="UER00131"/>
</dbReference>
<evidence type="ECO:0000313" key="13">
    <source>
        <dbReference type="EMBL" id="QPC48293.1"/>
    </source>
</evidence>
<evidence type="ECO:0000256" key="10">
    <source>
        <dbReference type="ARBA" id="ARBA00048475"/>
    </source>
</evidence>
<evidence type="ECO:0000256" key="9">
    <source>
        <dbReference type="ARBA" id="ARBA00030409"/>
    </source>
</evidence>
<comment type="similarity">
    <text evidence="2 11">Belongs to the SAICAR synthetase family.</text>
</comment>
<comment type="catalytic activity">
    <reaction evidence="10 11">
        <text>5-amino-1-(5-phospho-D-ribosyl)imidazole-4-carboxylate + L-aspartate + ATP = (2S)-2-[5-amino-1-(5-phospho-beta-D-ribosyl)imidazole-4-carboxamido]succinate + ADP + phosphate + 2 H(+)</text>
        <dbReference type="Rhea" id="RHEA:22628"/>
        <dbReference type="ChEBI" id="CHEBI:15378"/>
        <dbReference type="ChEBI" id="CHEBI:29991"/>
        <dbReference type="ChEBI" id="CHEBI:30616"/>
        <dbReference type="ChEBI" id="CHEBI:43474"/>
        <dbReference type="ChEBI" id="CHEBI:58443"/>
        <dbReference type="ChEBI" id="CHEBI:77657"/>
        <dbReference type="ChEBI" id="CHEBI:456216"/>
        <dbReference type="EC" id="6.3.2.6"/>
    </reaction>
</comment>
<dbReference type="InterPro" id="IPR028923">
    <property type="entry name" value="SAICAR_synt/ADE2_N"/>
</dbReference>
<evidence type="ECO:0000256" key="4">
    <source>
        <dbReference type="ARBA" id="ARBA00016460"/>
    </source>
</evidence>
<dbReference type="PROSITE" id="PS01058">
    <property type="entry name" value="SAICAR_SYNTHETASE_2"/>
    <property type="match status" value="1"/>
</dbReference>
<keyword evidence="6 11" id="KW-0547">Nucleotide-binding</keyword>
<dbReference type="EC" id="6.3.2.6" evidence="3 11"/>
<evidence type="ECO:0000256" key="5">
    <source>
        <dbReference type="ARBA" id="ARBA00022598"/>
    </source>
</evidence>
<evidence type="ECO:0000256" key="7">
    <source>
        <dbReference type="ARBA" id="ARBA00022755"/>
    </source>
</evidence>
<dbReference type="InterPro" id="IPR018236">
    <property type="entry name" value="SAICAR_synthetase_CS"/>
</dbReference>
<dbReference type="Proteomes" id="UP000593626">
    <property type="component" value="Chromosome"/>
</dbReference>
<dbReference type="GO" id="GO:0009236">
    <property type="term" value="P:cobalamin biosynthetic process"/>
    <property type="evidence" value="ECO:0007669"/>
    <property type="project" value="InterPro"/>
</dbReference>
<dbReference type="HAMAP" id="MF_00137">
    <property type="entry name" value="SAICAR_synth"/>
    <property type="match status" value="1"/>
</dbReference>
<sequence length="240" mass="27262">MEKGSLLYEGKAKKLYKTNDSSVLWVEYKDEATAFNGEKKEKVSGKGSLTNIISSELFAYLRRQGVQSHFIEQVSPTEQLIKPLSMIPLEVVVRFVAAGSLSKRLGIPEGEIFPQPIIEFYYKNDELGDPLLTEDHLEYLELLSPKEYAKVKVEAIIIFKYLQKLCDQSGLQLIDGKLEFGRTEDGSIMLGDEISPDTCRFWRKGTKERLDKDVFRLGTGDMVSVYEEFYQTIKGVSAHV</sequence>
<dbReference type="CDD" id="cd01415">
    <property type="entry name" value="SAICAR_synt_PurC"/>
    <property type="match status" value="1"/>
</dbReference>